<sequence length="149" mass="16618">MENTTVVRVEAFDTATKKLGRWTEANRFEVRARRGYAVLDLRALPEGDVEVRVDAERSTLRLLLPDNAVVDQWGLRVTGRGGVKDRERPATTGGFTVKLVGEIRHGEIRVTRGGVATLTTMFSREFVEDVRRAHREGGVPTVHDPRPVG</sequence>
<comment type="caution">
    <text evidence="1">The sequence shown here is derived from an EMBL/GenBank/DDBJ whole genome shotgun (WGS) entry which is preliminary data.</text>
</comment>
<gene>
    <name evidence="1" type="ORF">ACFSKW_47835</name>
</gene>
<dbReference type="Proteomes" id="UP001597368">
    <property type="component" value="Unassembled WGS sequence"/>
</dbReference>
<organism evidence="1 2">
    <name type="scientific">Nonomuraea mangrovi</name>
    <dbReference type="NCBI Taxonomy" id="2316207"/>
    <lineage>
        <taxon>Bacteria</taxon>
        <taxon>Bacillati</taxon>
        <taxon>Actinomycetota</taxon>
        <taxon>Actinomycetes</taxon>
        <taxon>Streptosporangiales</taxon>
        <taxon>Streptosporangiaceae</taxon>
        <taxon>Nonomuraea</taxon>
    </lineage>
</organism>
<evidence type="ECO:0008006" key="3">
    <source>
        <dbReference type="Google" id="ProtNLM"/>
    </source>
</evidence>
<name>A0ABW4TDT4_9ACTN</name>
<keyword evidence="2" id="KW-1185">Reference proteome</keyword>
<reference evidence="2" key="1">
    <citation type="journal article" date="2019" name="Int. J. Syst. Evol. Microbiol.">
        <title>The Global Catalogue of Microorganisms (GCM) 10K type strain sequencing project: providing services to taxonomists for standard genome sequencing and annotation.</title>
        <authorList>
            <consortium name="The Broad Institute Genomics Platform"/>
            <consortium name="The Broad Institute Genome Sequencing Center for Infectious Disease"/>
            <person name="Wu L."/>
            <person name="Ma J."/>
        </authorList>
    </citation>
    <scope>NUCLEOTIDE SEQUENCE [LARGE SCALE GENOMIC DNA]</scope>
    <source>
        <strain evidence="2">ICMP 6774ER</strain>
    </source>
</reference>
<protein>
    <recommendedName>
        <fullName evidence="3">SRPBCC family protein</fullName>
    </recommendedName>
</protein>
<evidence type="ECO:0000313" key="2">
    <source>
        <dbReference type="Proteomes" id="UP001597368"/>
    </source>
</evidence>
<accession>A0ABW4TDT4</accession>
<evidence type="ECO:0000313" key="1">
    <source>
        <dbReference type="EMBL" id="MFD1939199.1"/>
    </source>
</evidence>
<dbReference type="RefSeq" id="WP_379581280.1">
    <property type="nucleotide sequence ID" value="NZ_JBHUFV010000080.1"/>
</dbReference>
<proteinExistence type="predicted"/>
<dbReference type="EMBL" id="JBHUFV010000080">
    <property type="protein sequence ID" value="MFD1939199.1"/>
    <property type="molecule type" value="Genomic_DNA"/>
</dbReference>